<feature type="region of interest" description="Disordered" evidence="1">
    <location>
        <begin position="378"/>
        <end position="414"/>
    </location>
</feature>
<gene>
    <name evidence="3" type="ORF">CYJ32_06365</name>
</gene>
<evidence type="ECO:0000313" key="4">
    <source>
        <dbReference type="Proteomes" id="UP000242263"/>
    </source>
</evidence>
<name>A0A2I1M358_9BIFI</name>
<keyword evidence="2" id="KW-0812">Transmembrane</keyword>
<evidence type="ECO:0000313" key="3">
    <source>
        <dbReference type="EMBL" id="PKZ14556.1"/>
    </source>
</evidence>
<evidence type="ECO:0000256" key="1">
    <source>
        <dbReference type="SAM" id="MobiDB-lite"/>
    </source>
</evidence>
<accession>A0A2I1M358</accession>
<sequence>MKNSWTRKKVMRVFIAPLCIVLAVAACVMAVLNLTIFKPSKVSAATATTSSTYVVTNPGVANMVDDEVLITATIKETAAQRAKAVTGDENADKRTVCVAVGRSTDVDAWMKAQGVAYTVVSGLKSWSQLSTQTVAKSGQAAKDAVDMGESDLWSQVNCAERTATLRLTGAQGNQRVVMYSPSSISSIRLQWMRSTLPNTSAPWFSASAVLAVLAILSFTWLAGDDPFGSQRRKKAREEAAAAAAAAGQTGAAQEGVPGIDTPYVPYQKKSTSGITHRTRKQGVFGKLFESKKNQSTDQNRASSEPSVSAENEQTNKPIIVDPSSVNLVASTGAGANDTAWSPAVINRPAASAVGEDTQTNLSGEELLEYFARLAIEDRSQSGDAATEASSGSTTGSTDPSGLSGQSATDQGDEE</sequence>
<evidence type="ECO:0000256" key="2">
    <source>
        <dbReference type="SAM" id="Phobius"/>
    </source>
</evidence>
<dbReference type="EMBL" id="PKGU01000004">
    <property type="protein sequence ID" value="PKZ14556.1"/>
    <property type="molecule type" value="Genomic_DNA"/>
</dbReference>
<reference evidence="3 4" key="1">
    <citation type="submission" date="2017-12" db="EMBL/GenBank/DDBJ databases">
        <title>Phylogenetic diversity of female urinary microbiome.</title>
        <authorList>
            <person name="Thomas-White K."/>
            <person name="Wolfe A.J."/>
        </authorList>
    </citation>
    <scope>NUCLEOTIDE SEQUENCE [LARGE SCALE GENOMIC DNA]</scope>
    <source>
        <strain evidence="3 4">UMB0064</strain>
    </source>
</reference>
<proteinExistence type="predicted"/>
<feature type="region of interest" description="Disordered" evidence="1">
    <location>
        <begin position="288"/>
        <end position="321"/>
    </location>
</feature>
<dbReference type="GeneID" id="35868535"/>
<keyword evidence="2" id="KW-1133">Transmembrane helix</keyword>
<dbReference type="PROSITE" id="PS51257">
    <property type="entry name" value="PROKAR_LIPOPROTEIN"/>
    <property type="match status" value="1"/>
</dbReference>
<dbReference type="RefSeq" id="WP_022856689.1">
    <property type="nucleotide sequence ID" value="NZ_JAHACM010000004.1"/>
</dbReference>
<comment type="caution">
    <text evidence="3">The sequence shown here is derived from an EMBL/GenBank/DDBJ whole genome shotgun (WGS) entry which is preliminary data.</text>
</comment>
<protein>
    <recommendedName>
        <fullName evidence="5">GTPase</fullName>
    </recommendedName>
</protein>
<feature type="compositionally biased region" description="Low complexity" evidence="1">
    <location>
        <begin position="240"/>
        <end position="255"/>
    </location>
</feature>
<organism evidence="3 4">
    <name type="scientific">Alloscardovia omnicolens</name>
    <dbReference type="NCBI Taxonomy" id="419015"/>
    <lineage>
        <taxon>Bacteria</taxon>
        <taxon>Bacillati</taxon>
        <taxon>Actinomycetota</taxon>
        <taxon>Actinomycetes</taxon>
        <taxon>Bifidobacteriales</taxon>
        <taxon>Bifidobacteriaceae</taxon>
        <taxon>Alloscardovia</taxon>
    </lineage>
</organism>
<feature type="transmembrane region" description="Helical" evidence="2">
    <location>
        <begin position="203"/>
        <end position="223"/>
    </location>
</feature>
<keyword evidence="2" id="KW-0472">Membrane</keyword>
<dbReference type="AlphaFoldDB" id="A0A2I1M358"/>
<feature type="compositionally biased region" description="Low complexity" evidence="1">
    <location>
        <begin position="381"/>
        <end position="404"/>
    </location>
</feature>
<feature type="compositionally biased region" description="Polar residues" evidence="1">
    <location>
        <begin position="405"/>
        <end position="414"/>
    </location>
</feature>
<evidence type="ECO:0008006" key="5">
    <source>
        <dbReference type="Google" id="ProtNLM"/>
    </source>
</evidence>
<feature type="region of interest" description="Disordered" evidence="1">
    <location>
        <begin position="239"/>
        <end position="276"/>
    </location>
</feature>
<feature type="compositionally biased region" description="Polar residues" evidence="1">
    <location>
        <begin position="295"/>
        <end position="316"/>
    </location>
</feature>
<dbReference type="Proteomes" id="UP000242263">
    <property type="component" value="Unassembled WGS sequence"/>
</dbReference>